<gene>
    <name evidence="1" type="ORF">Vadar_028651</name>
</gene>
<reference evidence="1 2" key="1">
    <citation type="journal article" date="2021" name="Hortic Res">
        <title>High-quality reference genome and annotation aids understanding of berry development for evergreen blueberry (Vaccinium darrowii).</title>
        <authorList>
            <person name="Yu J."/>
            <person name="Hulse-Kemp A.M."/>
            <person name="Babiker E."/>
            <person name="Staton M."/>
        </authorList>
    </citation>
    <scope>NUCLEOTIDE SEQUENCE [LARGE SCALE GENOMIC DNA]</scope>
    <source>
        <strain evidence="2">cv. NJ 8807/NJ 8810</strain>
        <tissue evidence="1">Young leaf</tissue>
    </source>
</reference>
<accession>A0ACB7Z894</accession>
<sequence length="96" mass="10588">MATPNPLLHPISTLRLLIIFLSLLSISPANAVDPQLTALLAVAKAIGHLKNLTRSWQGDDFCHNWEFITCTPDRNVTIINLEKQNLSGTISPAMNR</sequence>
<organism evidence="1 2">
    <name type="scientific">Vaccinium darrowii</name>
    <dbReference type="NCBI Taxonomy" id="229202"/>
    <lineage>
        <taxon>Eukaryota</taxon>
        <taxon>Viridiplantae</taxon>
        <taxon>Streptophyta</taxon>
        <taxon>Embryophyta</taxon>
        <taxon>Tracheophyta</taxon>
        <taxon>Spermatophyta</taxon>
        <taxon>Magnoliopsida</taxon>
        <taxon>eudicotyledons</taxon>
        <taxon>Gunneridae</taxon>
        <taxon>Pentapetalae</taxon>
        <taxon>asterids</taxon>
        <taxon>Ericales</taxon>
        <taxon>Ericaceae</taxon>
        <taxon>Vaccinioideae</taxon>
        <taxon>Vaccinieae</taxon>
        <taxon>Vaccinium</taxon>
    </lineage>
</organism>
<evidence type="ECO:0000313" key="2">
    <source>
        <dbReference type="Proteomes" id="UP000828048"/>
    </source>
</evidence>
<comment type="caution">
    <text evidence="1">The sequence shown here is derived from an EMBL/GenBank/DDBJ whole genome shotgun (WGS) entry which is preliminary data.</text>
</comment>
<dbReference type="Proteomes" id="UP000828048">
    <property type="component" value="Chromosome 4"/>
</dbReference>
<dbReference type="EMBL" id="CM037154">
    <property type="protein sequence ID" value="KAH7861631.1"/>
    <property type="molecule type" value="Genomic_DNA"/>
</dbReference>
<keyword evidence="2" id="KW-1185">Reference proteome</keyword>
<evidence type="ECO:0000313" key="1">
    <source>
        <dbReference type="EMBL" id="KAH7861631.1"/>
    </source>
</evidence>
<protein>
    <submittedName>
        <fullName evidence="1">Uncharacterized protein</fullName>
    </submittedName>
</protein>
<name>A0ACB7Z894_9ERIC</name>
<proteinExistence type="predicted"/>